<organism evidence="6 7">
    <name type="scientific">Stenotrophomonas rhizophila</name>
    <dbReference type="NCBI Taxonomy" id="216778"/>
    <lineage>
        <taxon>Bacteria</taxon>
        <taxon>Pseudomonadati</taxon>
        <taxon>Pseudomonadota</taxon>
        <taxon>Gammaproteobacteria</taxon>
        <taxon>Lysobacterales</taxon>
        <taxon>Lysobacteraceae</taxon>
        <taxon>Stenotrophomonas</taxon>
    </lineage>
</organism>
<evidence type="ECO:0000259" key="3">
    <source>
        <dbReference type="Pfam" id="PF15976"/>
    </source>
</evidence>
<feature type="signal peptide" evidence="2">
    <location>
        <begin position="1"/>
        <end position="26"/>
    </location>
</feature>
<evidence type="ECO:0000313" key="6">
    <source>
        <dbReference type="EMBL" id="MDQ1107577.1"/>
    </source>
</evidence>
<protein>
    <recommendedName>
        <fullName evidence="8">Usher protein</fullName>
    </recommendedName>
</protein>
<feature type="chain" id="PRO_5043025938" description="Usher protein" evidence="2">
    <location>
        <begin position="27"/>
        <end position="866"/>
    </location>
</feature>
<dbReference type="PROSITE" id="PS51257">
    <property type="entry name" value="PROKAR_LIPOPROTEIN"/>
    <property type="match status" value="1"/>
</dbReference>
<evidence type="ECO:0000259" key="5">
    <source>
        <dbReference type="Pfam" id="PF17271"/>
    </source>
</evidence>
<dbReference type="InterPro" id="IPR035224">
    <property type="entry name" value="Usher_TcfC"/>
</dbReference>
<dbReference type="InterPro" id="IPR031917">
    <property type="entry name" value="Pilus_assem_C"/>
</dbReference>
<dbReference type="EMBL" id="JAUTAS010000001">
    <property type="protein sequence ID" value="MDQ1107577.1"/>
    <property type="molecule type" value="Genomic_DNA"/>
</dbReference>
<gene>
    <name evidence="6" type="ORF">QE424_000736</name>
</gene>
<keyword evidence="1 2" id="KW-0732">Signal</keyword>
<evidence type="ECO:0000259" key="4">
    <source>
        <dbReference type="Pfam" id="PF16967"/>
    </source>
</evidence>
<dbReference type="Pfam" id="PF17271">
    <property type="entry name" value="Usher_TcfC"/>
    <property type="match status" value="2"/>
</dbReference>
<comment type="caution">
    <text evidence="6">The sequence shown here is derived from an EMBL/GenBank/DDBJ whole genome shotgun (WGS) entry which is preliminary data.</text>
</comment>
<proteinExistence type="predicted"/>
<evidence type="ECO:0000313" key="7">
    <source>
        <dbReference type="Proteomes" id="UP001226084"/>
    </source>
</evidence>
<dbReference type="Pfam" id="PF15976">
    <property type="entry name" value="CooC_C"/>
    <property type="match status" value="1"/>
</dbReference>
<evidence type="ECO:0000256" key="2">
    <source>
        <dbReference type="SAM" id="SignalP"/>
    </source>
</evidence>
<evidence type="ECO:0000256" key="1">
    <source>
        <dbReference type="ARBA" id="ARBA00022729"/>
    </source>
</evidence>
<dbReference type="Pfam" id="PF16967">
    <property type="entry name" value="TcfC"/>
    <property type="match status" value="1"/>
</dbReference>
<dbReference type="Proteomes" id="UP001226084">
    <property type="component" value="Unassembled WGS sequence"/>
</dbReference>
<evidence type="ECO:0008006" key="8">
    <source>
        <dbReference type="Google" id="ProtNLM"/>
    </source>
</evidence>
<dbReference type="AlphaFoldDB" id="A0AAP5AES9"/>
<dbReference type="InterPro" id="IPR032636">
    <property type="entry name" value="Pilus_assem_E-set-like_dom"/>
</dbReference>
<feature type="domain" description="TcfC Usher-like barrel" evidence="5">
    <location>
        <begin position="505"/>
        <end position="726"/>
    </location>
</feature>
<sequence length="866" mass="92883">MRIPAPALVRLAVALVLVLACVAVQAGPVPAGFEDLVSGQRERVEVRAFGRSAGLWPAWVTLEHVQLEQPAQVLAALGMTTSAQQALLPALSLPLPRNSHLACVHGQPQPGCGWRPPSEDPTHMHAIFDEGNGALLLFPALRWLPRASPGADGLHAPSEHAENALLHQQTLALSGSGSQYALNAHGSATLGVLRAGHVGGNWNYARHAWPGQRARTHFQFDDLYYRHDLARRHYLQVGRMDRRNLASTQGGQFGFGMLPLDRFDGVRAGTTQAYVDAGADTGAAPLTVLLSRPARVDAYDGERLLQTFYLPAGVTDLDTRRFPPGSYDVTLRIHEDGRLLRTETLPFARTQDWGEPGLQWFVQGGRSRARDVRLDAGDRVLQAGLRMPLARQLGMSLGVARVAEASHAELRTGVRHRLGRHDLHAEVGALVGSDGRRGSQQQLSVRNTVSWNLYRQRLRGSRCRVDCADSLTASLTVPLSGGSLYLGHSRRRTLVPGRWPGGSARSLQAAYGVTRQWRSVSIGTRLGAWRQTGSISDQGLQLSVTLSRLQHAAGASQLRRIGAEARRTQSGDAGQRLLLAQSWRREQDATAREVATEVSVQDAADVDALLALRTATPLGQTSAVLSHHRQAHASETGYSLSHGSALALSPRGLFWGGAPGADAGVAVSVDDAAASGFDGAAAEVKAGASRRQVLRSGQRRLLPLSGYQRHQVEVQDAHGHAHDASVRVTHPGPAQQPFLLPGRLIALPVGVEATFTYIGSAVDKAGAALAGARILNAAVPRLGADGGFIAEFPQREAVLYLLQAGRLLHCPLQVREQRSVVLLVGQVACTPLARDALPARIALQPRVQLLLEDAAPIAQEGQWSGP</sequence>
<accession>A0AAP5AES9</accession>
<feature type="domain" description="Pilus assembly protein C-terminal" evidence="3">
    <location>
        <begin position="740"/>
        <end position="830"/>
    </location>
</feature>
<feature type="domain" description="Pilus assembly protein E-set like" evidence="4">
    <location>
        <begin position="283"/>
        <end position="347"/>
    </location>
</feature>
<name>A0AAP5AES9_9GAMM</name>
<dbReference type="RefSeq" id="WP_307106317.1">
    <property type="nucleotide sequence ID" value="NZ_JAUTAS010000001.1"/>
</dbReference>
<reference evidence="6" key="1">
    <citation type="submission" date="2023-07" db="EMBL/GenBank/DDBJ databases">
        <title>Functional and genomic diversity of the sorghum phyllosphere microbiome.</title>
        <authorList>
            <person name="Shade A."/>
        </authorList>
    </citation>
    <scope>NUCLEOTIDE SEQUENCE</scope>
    <source>
        <strain evidence="6">SORGH_AS_0457</strain>
    </source>
</reference>
<feature type="domain" description="TcfC Usher-like barrel" evidence="5">
    <location>
        <begin position="357"/>
        <end position="492"/>
    </location>
</feature>